<protein>
    <submittedName>
        <fullName evidence="1">Uncharacterized protein</fullName>
    </submittedName>
</protein>
<gene>
    <name evidence="1" type="ORF">MILVUS5_LOCUS2548</name>
</gene>
<comment type="caution">
    <text evidence="1">The sequence shown here is derived from an EMBL/GenBank/DDBJ whole genome shotgun (WGS) entry which is preliminary data.</text>
</comment>
<keyword evidence="2" id="KW-1185">Reference proteome</keyword>
<reference evidence="1" key="1">
    <citation type="submission" date="2023-10" db="EMBL/GenBank/DDBJ databases">
        <authorList>
            <person name="Rodriguez Cubillos JULIANA M."/>
            <person name="De Vega J."/>
        </authorList>
    </citation>
    <scope>NUCLEOTIDE SEQUENCE</scope>
</reference>
<evidence type="ECO:0000313" key="2">
    <source>
        <dbReference type="Proteomes" id="UP001177021"/>
    </source>
</evidence>
<name>A0ACB0IFR7_TRIPR</name>
<evidence type="ECO:0000313" key="1">
    <source>
        <dbReference type="EMBL" id="CAJ2630852.1"/>
    </source>
</evidence>
<proteinExistence type="predicted"/>
<accession>A0ACB0IFR7</accession>
<dbReference type="Proteomes" id="UP001177021">
    <property type="component" value="Unassembled WGS sequence"/>
</dbReference>
<organism evidence="1 2">
    <name type="scientific">Trifolium pratense</name>
    <name type="common">Red clover</name>
    <dbReference type="NCBI Taxonomy" id="57577"/>
    <lineage>
        <taxon>Eukaryota</taxon>
        <taxon>Viridiplantae</taxon>
        <taxon>Streptophyta</taxon>
        <taxon>Embryophyta</taxon>
        <taxon>Tracheophyta</taxon>
        <taxon>Spermatophyta</taxon>
        <taxon>Magnoliopsida</taxon>
        <taxon>eudicotyledons</taxon>
        <taxon>Gunneridae</taxon>
        <taxon>Pentapetalae</taxon>
        <taxon>rosids</taxon>
        <taxon>fabids</taxon>
        <taxon>Fabales</taxon>
        <taxon>Fabaceae</taxon>
        <taxon>Papilionoideae</taxon>
        <taxon>50 kb inversion clade</taxon>
        <taxon>NPAAA clade</taxon>
        <taxon>Hologalegina</taxon>
        <taxon>IRL clade</taxon>
        <taxon>Trifolieae</taxon>
        <taxon>Trifolium</taxon>
    </lineage>
</organism>
<dbReference type="EMBL" id="CASHSV030000001">
    <property type="protein sequence ID" value="CAJ2630852.1"/>
    <property type="molecule type" value="Genomic_DNA"/>
</dbReference>
<sequence>MQLEIIAIDKIVEKNLLGVPGWFLFFFWDGAAATAGAADEDGGKECCCFIGFGSSSLNPNSDAEEDDAAISVISIQLVEKKKTPDVMSEIQWRVQSECVLYIQLPF</sequence>